<dbReference type="InterPro" id="IPR029039">
    <property type="entry name" value="Flavoprotein-like_sf"/>
</dbReference>
<dbReference type="SUPFAM" id="SSF52218">
    <property type="entry name" value="Flavoproteins"/>
    <property type="match status" value="1"/>
</dbReference>
<dbReference type="Gene3D" id="3.40.50.360">
    <property type="match status" value="1"/>
</dbReference>
<dbReference type="InterPro" id="IPR005025">
    <property type="entry name" value="FMN_Rdtase-like_dom"/>
</dbReference>
<dbReference type="RefSeq" id="WP_070946024.1">
    <property type="nucleotide sequence ID" value="NZ_MLHV01000020.1"/>
</dbReference>
<feature type="domain" description="NADPH-dependent FMN reductase-like" evidence="1">
    <location>
        <begin position="9"/>
        <end position="151"/>
    </location>
</feature>
<dbReference type="GO" id="GO:0016491">
    <property type="term" value="F:oxidoreductase activity"/>
    <property type="evidence" value="ECO:0007669"/>
    <property type="project" value="InterPro"/>
</dbReference>
<dbReference type="Pfam" id="PF03358">
    <property type="entry name" value="FMN_red"/>
    <property type="match status" value="1"/>
</dbReference>
<dbReference type="Proteomes" id="UP000179636">
    <property type="component" value="Unassembled WGS sequence"/>
</dbReference>
<keyword evidence="3" id="KW-1185">Reference proteome</keyword>
<proteinExistence type="predicted"/>
<comment type="caution">
    <text evidence="2">The sequence shown here is derived from an EMBL/GenBank/DDBJ whole genome shotgun (WGS) entry which is preliminary data.</text>
</comment>
<evidence type="ECO:0000313" key="2">
    <source>
        <dbReference type="EMBL" id="OHT93730.1"/>
    </source>
</evidence>
<reference evidence="2 3" key="1">
    <citation type="submission" date="2016-10" db="EMBL/GenBank/DDBJ databases">
        <title>Evaluation of Human, Animal and Environmental Mycobacterium chelonae Isolates by Core Genome Phylogenomic Analysis, Targeted Gene Comparison, and Anti-microbial Susceptibility Patterns: A Tale of Mistaken Identities.</title>
        <authorList>
            <person name="Fogelson S.B."/>
            <person name="Camus A.C."/>
            <person name="Lorenz W."/>
            <person name="Vasireddy R."/>
            <person name="Vasireddy S."/>
            <person name="Smith T."/>
            <person name="Brown-Elliott B.A."/>
            <person name="Wallace R.J.Jr."/>
            <person name="Hasan N.A."/>
            <person name="Reischl U."/>
            <person name="Sanchez S."/>
        </authorList>
    </citation>
    <scope>NUCLEOTIDE SEQUENCE [LARGE SCALE GENOMIC DNA]</scope>
    <source>
        <strain evidence="2 3">24999</strain>
    </source>
</reference>
<evidence type="ECO:0000259" key="1">
    <source>
        <dbReference type="Pfam" id="PF03358"/>
    </source>
</evidence>
<gene>
    <name evidence="2" type="ORF">BKG61_20425</name>
</gene>
<protein>
    <submittedName>
        <fullName evidence="2">Flavodoxin</fullName>
    </submittedName>
</protein>
<dbReference type="STRING" id="1908205.BKG60_23370"/>
<accession>A0A1S1JZE3</accession>
<organism evidence="2 3">
    <name type="scientific">Mycobacterium syngnathidarum</name>
    <dbReference type="NCBI Taxonomy" id="1908205"/>
    <lineage>
        <taxon>Bacteria</taxon>
        <taxon>Bacillati</taxon>
        <taxon>Actinomycetota</taxon>
        <taxon>Actinomycetes</taxon>
        <taxon>Mycobacteriales</taxon>
        <taxon>Mycobacteriaceae</taxon>
        <taxon>Mycobacterium</taxon>
    </lineage>
</organism>
<dbReference type="EMBL" id="MLHV01000020">
    <property type="protein sequence ID" value="OHT93730.1"/>
    <property type="molecule type" value="Genomic_DNA"/>
</dbReference>
<name>A0A1S1JZE3_9MYCO</name>
<evidence type="ECO:0000313" key="3">
    <source>
        <dbReference type="Proteomes" id="UP000179636"/>
    </source>
</evidence>
<dbReference type="AlphaFoldDB" id="A0A1S1JZE3"/>
<dbReference type="OrthoDB" id="8853249at2"/>
<sequence length="205" mass="21791">MTAPTLTALALVCSLKRRPAESSSELIADQVCENLRAMGVGTETLRCADFVIEPGVETDMGGDDQWPQIREKVLAADILVLSTPVWLGHPSSIAQRVLERLDAELSNTDDAGRPVLAGKVALVSVVGNEDGAHKTVADLFQGLNDMGYTIPAQGCTYWNGEAMHGTDYLDLDEVPSAVADATAAAARNAAHLAGVLQLGQYPRYE</sequence>